<dbReference type="GO" id="GO:0004673">
    <property type="term" value="F:protein histidine kinase activity"/>
    <property type="evidence" value="ECO:0007669"/>
    <property type="project" value="UniProtKB-EC"/>
</dbReference>
<evidence type="ECO:0000256" key="1">
    <source>
        <dbReference type="ARBA" id="ARBA00000085"/>
    </source>
</evidence>
<evidence type="ECO:0000256" key="2">
    <source>
        <dbReference type="ARBA" id="ARBA00012438"/>
    </source>
</evidence>
<dbReference type="InterPro" id="IPR036890">
    <property type="entry name" value="HATPase_C_sf"/>
</dbReference>
<evidence type="ECO:0000313" key="8">
    <source>
        <dbReference type="EMBL" id="PSC02395.1"/>
    </source>
</evidence>
<dbReference type="Gene3D" id="3.30.565.10">
    <property type="entry name" value="Histidine kinase-like ATPase, C-terminal domain"/>
    <property type="match status" value="1"/>
</dbReference>
<feature type="domain" description="Histidine kinase/HSP90-like ATPase" evidence="7">
    <location>
        <begin position="9"/>
        <end position="64"/>
    </location>
</feature>
<evidence type="ECO:0000259" key="7">
    <source>
        <dbReference type="Pfam" id="PF02518"/>
    </source>
</evidence>
<dbReference type="PANTHER" id="PTHR24421:SF10">
    <property type="entry name" value="NITRATE_NITRITE SENSOR PROTEIN NARQ"/>
    <property type="match status" value="1"/>
</dbReference>
<evidence type="ECO:0000256" key="3">
    <source>
        <dbReference type="ARBA" id="ARBA00022679"/>
    </source>
</evidence>
<proteinExistence type="predicted"/>
<gene>
    <name evidence="8" type="ORF">SLNSH_24320</name>
</gene>
<keyword evidence="3" id="KW-0808">Transferase</keyword>
<dbReference type="EMBL" id="PVZS01000076">
    <property type="protein sequence ID" value="PSC02395.1"/>
    <property type="molecule type" value="Genomic_DNA"/>
</dbReference>
<keyword evidence="4" id="KW-0418">Kinase</keyword>
<dbReference type="InterPro" id="IPR050482">
    <property type="entry name" value="Sensor_HK_TwoCompSys"/>
</dbReference>
<accession>A0A2T1HL68</accession>
<dbReference type="CDD" id="cd16917">
    <property type="entry name" value="HATPase_UhpB-NarQ-NarX-like"/>
    <property type="match status" value="1"/>
</dbReference>
<dbReference type="AlphaFoldDB" id="A0A2T1HL68"/>
<dbReference type="InterPro" id="IPR003594">
    <property type="entry name" value="HATPase_dom"/>
</dbReference>
<evidence type="ECO:0000313" key="9">
    <source>
        <dbReference type="Proteomes" id="UP000239772"/>
    </source>
</evidence>
<dbReference type="EC" id="2.7.13.3" evidence="2"/>
<feature type="non-terminal residue" evidence="8">
    <location>
        <position position="1"/>
    </location>
</feature>
<dbReference type="SUPFAM" id="SSF55874">
    <property type="entry name" value="ATPase domain of HSP90 chaperone/DNA topoisomerase II/histidine kinase"/>
    <property type="match status" value="1"/>
</dbReference>
<dbReference type="Proteomes" id="UP000239772">
    <property type="component" value="Unassembled WGS sequence"/>
</dbReference>
<dbReference type="RefSeq" id="WP_245422474.1">
    <property type="nucleotide sequence ID" value="NZ_PVZS01000076.1"/>
</dbReference>
<dbReference type="PANTHER" id="PTHR24421">
    <property type="entry name" value="NITRATE/NITRITE SENSOR PROTEIN NARX-RELATED"/>
    <property type="match status" value="1"/>
</dbReference>
<dbReference type="GO" id="GO:0000160">
    <property type="term" value="P:phosphorelay signal transduction system"/>
    <property type="evidence" value="ECO:0007669"/>
    <property type="project" value="UniProtKB-KW"/>
</dbReference>
<dbReference type="PRINTS" id="PR00344">
    <property type="entry name" value="BCTRLSENSOR"/>
</dbReference>
<evidence type="ECO:0000256" key="4">
    <source>
        <dbReference type="ARBA" id="ARBA00022777"/>
    </source>
</evidence>
<keyword evidence="9" id="KW-1185">Reference proteome</keyword>
<evidence type="ECO:0000256" key="6">
    <source>
        <dbReference type="SAM" id="MobiDB-lite"/>
    </source>
</evidence>
<protein>
    <recommendedName>
        <fullName evidence="2">histidine kinase</fullName>
        <ecNumber evidence="2">2.7.13.3</ecNumber>
    </recommendedName>
</protein>
<evidence type="ECO:0000256" key="5">
    <source>
        <dbReference type="ARBA" id="ARBA00023012"/>
    </source>
</evidence>
<reference evidence="9" key="1">
    <citation type="submission" date="2018-03" db="EMBL/GenBank/DDBJ databases">
        <authorList>
            <person name="Sun L."/>
            <person name="Liu H."/>
            <person name="Chen W."/>
            <person name="Huang K."/>
            <person name="Liu W."/>
            <person name="Gao X."/>
        </authorList>
    </citation>
    <scope>NUCLEOTIDE SEQUENCE [LARGE SCALE GENOMIC DNA]</scope>
    <source>
        <strain evidence="9">SH9</strain>
    </source>
</reference>
<feature type="region of interest" description="Disordered" evidence="6">
    <location>
        <begin position="1"/>
        <end position="26"/>
    </location>
</feature>
<name>A0A2T1HL68_9HYPH</name>
<comment type="catalytic activity">
    <reaction evidence="1">
        <text>ATP + protein L-histidine = ADP + protein N-phospho-L-histidine.</text>
        <dbReference type="EC" id="2.7.13.3"/>
    </reaction>
</comment>
<comment type="caution">
    <text evidence="8">The sequence shown here is derived from an EMBL/GenBank/DDBJ whole genome shotgun (WGS) entry which is preliminary data.</text>
</comment>
<dbReference type="InterPro" id="IPR004358">
    <property type="entry name" value="Sig_transdc_His_kin-like_C"/>
</dbReference>
<sequence>RARCASSSRDDGVGFDGDAVESASGGSRLGLAGIRERLALVGGQLTIESTPGQGTSVYVVIPLSGGGLR</sequence>
<organism evidence="8 9">
    <name type="scientific">Alsobacter soli</name>
    <dbReference type="NCBI Taxonomy" id="2109933"/>
    <lineage>
        <taxon>Bacteria</taxon>
        <taxon>Pseudomonadati</taxon>
        <taxon>Pseudomonadota</taxon>
        <taxon>Alphaproteobacteria</taxon>
        <taxon>Hyphomicrobiales</taxon>
        <taxon>Alsobacteraceae</taxon>
        <taxon>Alsobacter</taxon>
    </lineage>
</organism>
<dbReference type="Pfam" id="PF02518">
    <property type="entry name" value="HATPase_c"/>
    <property type="match status" value="1"/>
</dbReference>
<keyword evidence="5" id="KW-0902">Two-component regulatory system</keyword>